<reference evidence="10" key="1">
    <citation type="submission" date="2025-05" db="UniProtKB">
        <authorList>
            <consortium name="RefSeq"/>
        </authorList>
    </citation>
    <scope>NUCLEOTIDE SEQUENCE [LARGE SCALE GENOMIC DNA]</scope>
</reference>
<feature type="chain" id="PRO_5046175713" evidence="9">
    <location>
        <begin position="22"/>
        <end position="400"/>
    </location>
</feature>
<evidence type="ECO:0000256" key="3">
    <source>
        <dbReference type="ARBA" id="ARBA00022512"/>
    </source>
</evidence>
<organism evidence="10 11">
    <name type="scientific">Cucumis melo</name>
    <name type="common">Muskmelon</name>
    <dbReference type="NCBI Taxonomy" id="3656"/>
    <lineage>
        <taxon>Eukaryota</taxon>
        <taxon>Viridiplantae</taxon>
        <taxon>Streptophyta</taxon>
        <taxon>Embryophyta</taxon>
        <taxon>Tracheophyta</taxon>
        <taxon>Spermatophyta</taxon>
        <taxon>Magnoliopsida</taxon>
        <taxon>eudicotyledons</taxon>
        <taxon>Gunneridae</taxon>
        <taxon>Pentapetalae</taxon>
        <taxon>rosids</taxon>
        <taxon>fabids</taxon>
        <taxon>Cucurbitales</taxon>
        <taxon>Cucurbitaceae</taxon>
        <taxon>Benincaseae</taxon>
        <taxon>Cucumis</taxon>
    </lineage>
</organism>
<dbReference type="InterPro" id="IPR006626">
    <property type="entry name" value="PbH1"/>
</dbReference>
<evidence type="ECO:0000256" key="1">
    <source>
        <dbReference type="ARBA" id="ARBA00004191"/>
    </source>
</evidence>
<evidence type="ECO:0000313" key="10">
    <source>
        <dbReference type="Proteomes" id="UP001652600"/>
    </source>
</evidence>
<dbReference type="InterPro" id="IPR000743">
    <property type="entry name" value="Glyco_hydro_28"/>
</dbReference>
<gene>
    <name evidence="11" type="primary">LOC127143814</name>
</gene>
<dbReference type="SUPFAM" id="SSF51126">
    <property type="entry name" value="Pectin lyase-like"/>
    <property type="match status" value="1"/>
</dbReference>
<comment type="similarity">
    <text evidence="2 8">Belongs to the glycosyl hydrolase 28 family.</text>
</comment>
<sequence length="400" mass="43132">MMGLALLPFLLLLSLASTIQGQSIFDVTTYGAKPNTDITQALANAWTEACASTTPSTLLIPKGVYQLSQSNLKGPCKSVPIQVQVEGTLQAPIHTKGDGLVLFTYIDQLILSGSGVFDGQGKSGWEKNNCHKNKICTKLPMNLKFSFVTNSIVKDITSLDSKNFHINLLGCKNVTFQHVTINAPDESPNTDGIHISSSEEIYILDSKIATGDDCVSVGDSNKQVTITNVTCEPGHGISIRSLGKYTKEKDVVGVTVKACKIFNTTNGVRIKTWPDSAVAFMASDMHFEDIEMENVSNPIIIDQEYCPWNQCNRKVPSKIKISNVSFKNIRGTSATPVAVKLVCSKSIPCEGVEVIDINLTYSGNRGPIVSECANVMPTITGLQNPQICAKPDTIGAPSTD</sequence>
<keyword evidence="9" id="KW-0732">Signal</keyword>
<evidence type="ECO:0000256" key="9">
    <source>
        <dbReference type="SAM" id="SignalP"/>
    </source>
</evidence>
<keyword evidence="5 8" id="KW-0378">Hydrolase</keyword>
<dbReference type="SMART" id="SM00710">
    <property type="entry name" value="PbH1"/>
    <property type="match status" value="5"/>
</dbReference>
<keyword evidence="3" id="KW-0134">Cell wall</keyword>
<dbReference type="InterPro" id="IPR012334">
    <property type="entry name" value="Pectin_lyas_fold"/>
</dbReference>
<evidence type="ECO:0000256" key="2">
    <source>
        <dbReference type="ARBA" id="ARBA00008834"/>
    </source>
</evidence>
<dbReference type="RefSeq" id="XP_050941289.1">
    <property type="nucleotide sequence ID" value="XM_051085332.1"/>
</dbReference>
<proteinExistence type="inferred from homology"/>
<evidence type="ECO:0000256" key="4">
    <source>
        <dbReference type="ARBA" id="ARBA00022525"/>
    </source>
</evidence>
<evidence type="ECO:0000256" key="7">
    <source>
        <dbReference type="ARBA" id="ARBA00023316"/>
    </source>
</evidence>
<dbReference type="PANTHER" id="PTHR31375">
    <property type="match status" value="1"/>
</dbReference>
<accession>A0ABM3KU24</accession>
<dbReference type="GeneID" id="127143814"/>
<keyword evidence="4" id="KW-0964">Secreted</keyword>
<evidence type="ECO:0000256" key="8">
    <source>
        <dbReference type="RuleBase" id="RU361169"/>
    </source>
</evidence>
<reference evidence="11" key="2">
    <citation type="submission" date="2025-08" db="UniProtKB">
        <authorList>
            <consortium name="RefSeq"/>
        </authorList>
    </citation>
    <scope>IDENTIFICATION</scope>
    <source>
        <tissue evidence="11">Stem</tissue>
    </source>
</reference>
<dbReference type="Pfam" id="PF00295">
    <property type="entry name" value="Glyco_hydro_28"/>
    <property type="match status" value="1"/>
</dbReference>
<dbReference type="Gene3D" id="2.160.20.10">
    <property type="entry name" value="Single-stranded right-handed beta-helix, Pectin lyase-like"/>
    <property type="match status" value="1"/>
</dbReference>
<evidence type="ECO:0000256" key="6">
    <source>
        <dbReference type="ARBA" id="ARBA00023295"/>
    </source>
</evidence>
<keyword evidence="6 8" id="KW-0326">Glycosidase</keyword>
<feature type="signal peptide" evidence="9">
    <location>
        <begin position="1"/>
        <end position="21"/>
    </location>
</feature>
<evidence type="ECO:0000313" key="11">
    <source>
        <dbReference type="RefSeq" id="XP_050941289.1"/>
    </source>
</evidence>
<name>A0ABM3KU24_CUCME</name>
<keyword evidence="10" id="KW-1185">Reference proteome</keyword>
<protein>
    <submittedName>
        <fullName evidence="11">Exopolygalacturonase-like</fullName>
    </submittedName>
</protein>
<comment type="subcellular location">
    <subcellularLocation>
        <location evidence="1">Secreted</location>
        <location evidence="1">Cell wall</location>
    </subcellularLocation>
</comment>
<keyword evidence="7" id="KW-0961">Cell wall biogenesis/degradation</keyword>
<dbReference type="InterPro" id="IPR011050">
    <property type="entry name" value="Pectin_lyase_fold/virulence"/>
</dbReference>
<evidence type="ECO:0000256" key="5">
    <source>
        <dbReference type="ARBA" id="ARBA00022801"/>
    </source>
</evidence>
<dbReference type="Proteomes" id="UP001652600">
    <property type="component" value="Chromosome 1"/>
</dbReference>